<keyword evidence="2" id="KW-1185">Reference proteome</keyword>
<protein>
    <submittedName>
        <fullName evidence="1">Uncharacterized protein</fullName>
    </submittedName>
</protein>
<name>A0ABQ4S193_9HYPH</name>
<reference evidence="1" key="2">
    <citation type="submission" date="2021-08" db="EMBL/GenBank/DDBJ databases">
        <authorList>
            <person name="Tani A."/>
            <person name="Ola A."/>
            <person name="Ogura Y."/>
            <person name="Katsura K."/>
            <person name="Hayashi T."/>
        </authorList>
    </citation>
    <scope>NUCLEOTIDE SEQUENCE</scope>
    <source>
        <strain evidence="1">DSM 19015</strain>
    </source>
</reference>
<dbReference type="Proteomes" id="UP001055125">
    <property type="component" value="Unassembled WGS sequence"/>
</dbReference>
<evidence type="ECO:0000313" key="1">
    <source>
        <dbReference type="EMBL" id="GJD96631.1"/>
    </source>
</evidence>
<organism evidence="1 2">
    <name type="scientific">Methylobacterium iners</name>
    <dbReference type="NCBI Taxonomy" id="418707"/>
    <lineage>
        <taxon>Bacteria</taxon>
        <taxon>Pseudomonadati</taxon>
        <taxon>Pseudomonadota</taxon>
        <taxon>Alphaproteobacteria</taxon>
        <taxon>Hyphomicrobiales</taxon>
        <taxon>Methylobacteriaceae</taxon>
        <taxon>Methylobacterium</taxon>
    </lineage>
</organism>
<proteinExistence type="predicted"/>
<evidence type="ECO:0000313" key="2">
    <source>
        <dbReference type="Proteomes" id="UP001055125"/>
    </source>
</evidence>
<comment type="caution">
    <text evidence="1">The sequence shown here is derived from an EMBL/GenBank/DDBJ whole genome shotgun (WGS) entry which is preliminary data.</text>
</comment>
<reference evidence="1" key="1">
    <citation type="journal article" date="2021" name="Front. Microbiol.">
        <title>Comprehensive Comparative Genomics and Phenotyping of Methylobacterium Species.</title>
        <authorList>
            <person name="Alessa O."/>
            <person name="Ogura Y."/>
            <person name="Fujitani Y."/>
            <person name="Takami H."/>
            <person name="Hayashi T."/>
            <person name="Sahin N."/>
            <person name="Tani A."/>
        </authorList>
    </citation>
    <scope>NUCLEOTIDE SEQUENCE</scope>
    <source>
        <strain evidence="1">DSM 19015</strain>
    </source>
</reference>
<sequence>MIEKGLGNVEVAIPGLACSAAEVHVVEVDTQQWIEAAELFKERASDCKAGTGDRTNLAGRVYIARSGSRQINKDVPANVVYSEHHPAVLHCVIRIKQLCTDGTNVRQLG</sequence>
<accession>A0ABQ4S193</accession>
<gene>
    <name evidence="1" type="ORF">OCOJLMKI_3854</name>
</gene>
<dbReference type="EMBL" id="BPQP01000065">
    <property type="protein sequence ID" value="GJD96631.1"/>
    <property type="molecule type" value="Genomic_DNA"/>
</dbReference>